<dbReference type="EMBL" id="QZJW01000045">
    <property type="protein sequence ID" value="RJO60415.1"/>
    <property type="molecule type" value="Genomic_DNA"/>
</dbReference>
<name>A0A419DBD7_9BACT</name>
<dbReference type="SUPFAM" id="SSF53756">
    <property type="entry name" value="UDP-Glycosyltransferase/glycogen phosphorylase"/>
    <property type="match status" value="1"/>
</dbReference>
<dbReference type="GO" id="GO:0016740">
    <property type="term" value="F:transferase activity"/>
    <property type="evidence" value="ECO:0007669"/>
    <property type="project" value="UniProtKB-KW"/>
</dbReference>
<keyword evidence="2" id="KW-0808">Transferase</keyword>
<evidence type="ECO:0000259" key="1">
    <source>
        <dbReference type="Pfam" id="PF13439"/>
    </source>
</evidence>
<feature type="domain" description="Glycosyltransferase subfamily 4-like N-terminal" evidence="1">
    <location>
        <begin position="25"/>
        <end position="208"/>
    </location>
</feature>
<dbReference type="CDD" id="cd03794">
    <property type="entry name" value="GT4_WbuB-like"/>
    <property type="match status" value="1"/>
</dbReference>
<dbReference type="AlphaFoldDB" id="A0A419DBD7"/>
<organism evidence="2 3">
    <name type="scientific">candidate division WS5 bacterium</name>
    <dbReference type="NCBI Taxonomy" id="2093353"/>
    <lineage>
        <taxon>Bacteria</taxon>
        <taxon>candidate division WS5</taxon>
    </lineage>
</organism>
<comment type="caution">
    <text evidence="2">The sequence shown here is derived from an EMBL/GenBank/DDBJ whole genome shotgun (WGS) entry which is preliminary data.</text>
</comment>
<sequence length="425" mass="48333">MKDSLNIWTIYQFASTPDIPGSERTYQFAKAFAGKGNKVTLWTSSYSHWGKTEAIHDNRPYITQNEGNLNIVRLKTKPLYRKNDHKRFLNMIYYAYALSKHSNDIAKPDVIIASYPSPFAAVVAYRLSVKFRAKFILEIRDLWPQVWIEKKAYSRYHPFILILSAMEKFLYSKTRYFVTVLPYAGEYLNERGAHPDKIAWIPNGVNLSEFKAWEKQDIEHEGANAIIDAMNREKEKGKFIVIYLGGLGVGNRVDHIVHSAKILKDQGERDISFFIVGEGHSKDDLIQYVSDNGLHSVNIMSAIPRVAVPKVLRKADVGVLCLSDNPIYRYGVNLHKIYDYMAAALPIVFSAKVRNNLVDIASAGFTVPPGDPAQIAHALIQLKSMPENERITLGQKGYLYMADNLDINNQLCRNYLELIQDNGHS</sequence>
<dbReference type="Pfam" id="PF13439">
    <property type="entry name" value="Glyco_transf_4"/>
    <property type="match status" value="1"/>
</dbReference>
<dbReference type="PANTHER" id="PTHR12526">
    <property type="entry name" value="GLYCOSYLTRANSFERASE"/>
    <property type="match status" value="1"/>
</dbReference>
<evidence type="ECO:0000313" key="2">
    <source>
        <dbReference type="EMBL" id="RJO60415.1"/>
    </source>
</evidence>
<dbReference type="Proteomes" id="UP000285655">
    <property type="component" value="Unassembled WGS sequence"/>
</dbReference>
<accession>A0A419DBD7</accession>
<dbReference type="Pfam" id="PF13692">
    <property type="entry name" value="Glyco_trans_1_4"/>
    <property type="match status" value="1"/>
</dbReference>
<gene>
    <name evidence="2" type="ORF">C4544_05080</name>
</gene>
<protein>
    <submittedName>
        <fullName evidence="2">Glycosyltransferase WbuB</fullName>
    </submittedName>
</protein>
<dbReference type="Gene3D" id="3.40.50.2000">
    <property type="entry name" value="Glycogen Phosphorylase B"/>
    <property type="match status" value="2"/>
</dbReference>
<evidence type="ECO:0000313" key="3">
    <source>
        <dbReference type="Proteomes" id="UP000285655"/>
    </source>
</evidence>
<proteinExistence type="predicted"/>
<reference evidence="2 3" key="1">
    <citation type="journal article" date="2017" name="ISME J.">
        <title>Energy and carbon metabolisms in a deep terrestrial subsurface fluid microbial community.</title>
        <authorList>
            <person name="Momper L."/>
            <person name="Jungbluth S.P."/>
            <person name="Lee M.D."/>
            <person name="Amend J.P."/>
        </authorList>
    </citation>
    <scope>NUCLEOTIDE SEQUENCE [LARGE SCALE GENOMIC DNA]</scope>
    <source>
        <strain evidence="2">SURF_29</strain>
    </source>
</reference>
<dbReference type="PANTHER" id="PTHR12526:SF622">
    <property type="entry name" value="GLYCOSYLTRANSFERASE (GROUP I)"/>
    <property type="match status" value="1"/>
</dbReference>
<dbReference type="InterPro" id="IPR028098">
    <property type="entry name" value="Glyco_trans_4-like_N"/>
</dbReference>